<reference evidence="8 9" key="1">
    <citation type="submission" date="2016-10" db="EMBL/GenBank/DDBJ databases">
        <authorList>
            <person name="de Groot N.N."/>
        </authorList>
    </citation>
    <scope>NUCLEOTIDE SEQUENCE [LARGE SCALE GENOMIC DNA]</scope>
    <source>
        <strain>J11</strain>
        <strain evidence="9">PG 39</strain>
    </source>
</reference>
<dbReference type="STRING" id="185761.SAMN05660282_01355"/>
<dbReference type="PANTHER" id="PTHR37422:SF13">
    <property type="entry name" value="LIPOPOLYSACCHARIDE BIOSYNTHESIS PROTEIN PA4999-RELATED"/>
    <property type="match status" value="1"/>
</dbReference>
<feature type="transmembrane region" description="Helical" evidence="6">
    <location>
        <begin position="40"/>
        <end position="59"/>
    </location>
</feature>
<feature type="transmembrane region" description="Helical" evidence="6">
    <location>
        <begin position="176"/>
        <end position="193"/>
    </location>
</feature>
<keyword evidence="2 6" id="KW-0812">Transmembrane</keyword>
<keyword evidence="9" id="KW-1185">Reference proteome</keyword>
<dbReference type="PANTHER" id="PTHR37422">
    <property type="entry name" value="TEICHURONIC ACID BIOSYNTHESIS PROTEIN TUAE"/>
    <property type="match status" value="1"/>
</dbReference>
<evidence type="ECO:0000256" key="1">
    <source>
        <dbReference type="ARBA" id="ARBA00004141"/>
    </source>
</evidence>
<feature type="transmembrane region" description="Helical" evidence="6">
    <location>
        <begin position="213"/>
        <end position="229"/>
    </location>
</feature>
<feature type="transmembrane region" description="Helical" evidence="6">
    <location>
        <begin position="279"/>
        <end position="299"/>
    </location>
</feature>
<comment type="subcellular location">
    <subcellularLocation>
        <location evidence="1">Membrane</location>
        <topology evidence="1">Multi-pass membrane protein</topology>
    </subcellularLocation>
</comment>
<feature type="transmembrane region" description="Helical" evidence="6">
    <location>
        <begin position="373"/>
        <end position="392"/>
    </location>
</feature>
<feature type="transmembrane region" description="Helical" evidence="6">
    <location>
        <begin position="399"/>
        <end position="421"/>
    </location>
</feature>
<dbReference type="InterPro" id="IPR007016">
    <property type="entry name" value="O-antigen_ligase-rel_domated"/>
</dbReference>
<dbReference type="InterPro" id="IPR051533">
    <property type="entry name" value="WaaL-like"/>
</dbReference>
<evidence type="ECO:0000256" key="6">
    <source>
        <dbReference type="SAM" id="Phobius"/>
    </source>
</evidence>
<feature type="transmembrane region" description="Helical" evidence="6">
    <location>
        <begin position="234"/>
        <end position="250"/>
    </location>
</feature>
<dbReference type="GO" id="GO:0016020">
    <property type="term" value="C:membrane"/>
    <property type="evidence" value="ECO:0007669"/>
    <property type="project" value="UniProtKB-SubCell"/>
</dbReference>
<keyword evidence="4 6" id="KW-0472">Membrane</keyword>
<evidence type="ECO:0000256" key="2">
    <source>
        <dbReference type="ARBA" id="ARBA00022692"/>
    </source>
</evidence>
<feature type="transmembrane region" description="Helical" evidence="6">
    <location>
        <begin position="121"/>
        <end position="140"/>
    </location>
</feature>
<dbReference type="Pfam" id="PF04932">
    <property type="entry name" value="Wzy_C"/>
    <property type="match status" value="1"/>
</dbReference>
<dbReference type="AlphaFoldDB" id="A0A1I2T5U1"/>
<organism evidence="8 9">
    <name type="scientific">Corynebacterium spheniscorum</name>
    <dbReference type="NCBI Taxonomy" id="185761"/>
    <lineage>
        <taxon>Bacteria</taxon>
        <taxon>Bacillati</taxon>
        <taxon>Actinomycetota</taxon>
        <taxon>Actinomycetes</taxon>
        <taxon>Mycobacteriales</taxon>
        <taxon>Corynebacteriaceae</taxon>
        <taxon>Corynebacterium</taxon>
    </lineage>
</organism>
<feature type="transmembrane region" description="Helical" evidence="6">
    <location>
        <begin position="152"/>
        <end position="169"/>
    </location>
</feature>
<dbReference type="Proteomes" id="UP000199065">
    <property type="component" value="Unassembled WGS sequence"/>
</dbReference>
<feature type="domain" description="O-antigen ligase-related" evidence="7">
    <location>
        <begin position="242"/>
        <end position="381"/>
    </location>
</feature>
<evidence type="ECO:0000256" key="5">
    <source>
        <dbReference type="SAM" id="MobiDB-lite"/>
    </source>
</evidence>
<feature type="region of interest" description="Disordered" evidence="5">
    <location>
        <begin position="446"/>
        <end position="488"/>
    </location>
</feature>
<protein>
    <submittedName>
        <fullName evidence="8">O-antigen ligase</fullName>
    </submittedName>
</protein>
<feature type="compositionally biased region" description="Basic residues" evidence="5">
    <location>
        <begin position="1"/>
        <end position="11"/>
    </location>
</feature>
<feature type="compositionally biased region" description="Basic residues" evidence="5">
    <location>
        <begin position="466"/>
        <end position="488"/>
    </location>
</feature>
<evidence type="ECO:0000259" key="7">
    <source>
        <dbReference type="Pfam" id="PF04932"/>
    </source>
</evidence>
<keyword evidence="8" id="KW-0436">Ligase</keyword>
<keyword evidence="3 6" id="KW-1133">Transmembrane helix</keyword>
<feature type="transmembrane region" description="Helical" evidence="6">
    <location>
        <begin position="256"/>
        <end position="272"/>
    </location>
</feature>
<evidence type="ECO:0000256" key="4">
    <source>
        <dbReference type="ARBA" id="ARBA00023136"/>
    </source>
</evidence>
<evidence type="ECO:0000313" key="8">
    <source>
        <dbReference type="EMBL" id="SFG60190.1"/>
    </source>
</evidence>
<proteinExistence type="predicted"/>
<dbReference type="OrthoDB" id="3280688at2"/>
<feature type="region of interest" description="Disordered" evidence="5">
    <location>
        <begin position="1"/>
        <end position="20"/>
    </location>
</feature>
<gene>
    <name evidence="8" type="ORF">SAMN05660282_01355</name>
</gene>
<dbReference type="GO" id="GO:0016874">
    <property type="term" value="F:ligase activity"/>
    <property type="evidence" value="ECO:0007669"/>
    <property type="project" value="UniProtKB-KW"/>
</dbReference>
<dbReference type="EMBL" id="FOPJ01000007">
    <property type="protein sequence ID" value="SFG60190.1"/>
    <property type="molecule type" value="Genomic_DNA"/>
</dbReference>
<feature type="compositionally biased region" description="Basic and acidic residues" evidence="5">
    <location>
        <begin position="455"/>
        <end position="465"/>
    </location>
</feature>
<name>A0A1I2T5U1_9CORY</name>
<evidence type="ECO:0000313" key="9">
    <source>
        <dbReference type="Proteomes" id="UP000199065"/>
    </source>
</evidence>
<sequence>MIARPTAKKQRKKEERPEDSSLRAPISLYKRAAVLKDEPFAALSIIFLVLAMFAGNTSIQVLNKNFIALPVAVVLALCSALSLMIHDVVQPASHRVDTRSVASKRAEEAEQKSRFASSHTAYAVMLFFLLWTLWLVVSAFWAPAPHRELPDVFTLILLGVVTFMVAHSLKERMLPIMWWTFFILGLVFVIGGFTSTWTTPNRMSAFGGGPNVFVRYMDLGMISALYLTLRYQRMLFLGALPIFFACAVLSGSRGGLVAAFAAAVFLGGHLWLKKQRKILAICAGLSVAGVILCLIIPQLRNLFMRLVLNRFFKLTLVDRYSSGRDEIADNAVDLIQSHPISGVGLGGYAFHFQDATGIQHPHNLFLTTITETGPLGLILVLVLLITIALSFWQRLRTATFGVVCAMAGSAAIFLCSMFSGYYLDSRLIWFFALVALCAPMLRSNSEAEATSPEEIVQRERDDKRALKATKKKQNPLQRERHRQKKLHP</sequence>
<accession>A0A1I2T5U1</accession>
<feature type="transmembrane region" description="Helical" evidence="6">
    <location>
        <begin position="65"/>
        <end position="85"/>
    </location>
</feature>
<evidence type="ECO:0000256" key="3">
    <source>
        <dbReference type="ARBA" id="ARBA00022989"/>
    </source>
</evidence>
<dbReference type="RefSeq" id="WP_092285746.1">
    <property type="nucleotide sequence ID" value="NZ_FOPJ01000007.1"/>
</dbReference>